<evidence type="ECO:0000256" key="1">
    <source>
        <dbReference type="SAM" id="Phobius"/>
    </source>
</evidence>
<organism evidence="2 3">
    <name type="scientific">Acetonema longum DSM 6540</name>
    <dbReference type="NCBI Taxonomy" id="1009370"/>
    <lineage>
        <taxon>Bacteria</taxon>
        <taxon>Bacillati</taxon>
        <taxon>Bacillota</taxon>
        <taxon>Negativicutes</taxon>
        <taxon>Acetonemataceae</taxon>
        <taxon>Acetonema</taxon>
    </lineage>
</organism>
<feature type="transmembrane region" description="Helical" evidence="1">
    <location>
        <begin position="12"/>
        <end position="30"/>
    </location>
</feature>
<protein>
    <submittedName>
        <fullName evidence="2">Uncharacterized protein</fullName>
    </submittedName>
</protein>
<reference evidence="2 3" key="1">
    <citation type="journal article" date="2011" name="EMBO J.">
        <title>Structural diversity of bacterial flagellar motors.</title>
        <authorList>
            <person name="Chen S."/>
            <person name="Beeby M."/>
            <person name="Murphy G.E."/>
            <person name="Leadbetter J.R."/>
            <person name="Hendrixson D.R."/>
            <person name="Briegel A."/>
            <person name="Li Z."/>
            <person name="Shi J."/>
            <person name="Tocheva E.I."/>
            <person name="Muller A."/>
            <person name="Dobro M.J."/>
            <person name="Jensen G.J."/>
        </authorList>
    </citation>
    <scope>NUCLEOTIDE SEQUENCE [LARGE SCALE GENOMIC DNA]</scope>
    <source>
        <strain evidence="2 3">DSM 6540</strain>
    </source>
</reference>
<dbReference type="AlphaFoldDB" id="F7NI66"/>
<dbReference type="EMBL" id="AFGF01000066">
    <property type="protein sequence ID" value="EGO64298.1"/>
    <property type="molecule type" value="Genomic_DNA"/>
</dbReference>
<evidence type="ECO:0000313" key="2">
    <source>
        <dbReference type="EMBL" id="EGO64298.1"/>
    </source>
</evidence>
<keyword evidence="3" id="KW-1185">Reference proteome</keyword>
<sequence>MISLVKRLSTWIVGGLSVGAVISVVGWYFLSYQLQLNLVNSRQINDQSAITSIVETSIHNPEVQTILRSQILRYLKSPEGKASLAEMMRSPEMKKTLAENIQSPEMRPAILNMLQEPEFKDSLLKIIQDTPEMRVLKLLNASVEWNEDYMEKR</sequence>
<comment type="caution">
    <text evidence="2">The sequence shown here is derived from an EMBL/GenBank/DDBJ whole genome shotgun (WGS) entry which is preliminary data.</text>
</comment>
<gene>
    <name evidence="2" type="ORF">ALO_08820</name>
</gene>
<keyword evidence="1" id="KW-0812">Transmembrane</keyword>
<accession>F7NI66</accession>
<proteinExistence type="predicted"/>
<keyword evidence="1" id="KW-1133">Transmembrane helix</keyword>
<evidence type="ECO:0000313" key="3">
    <source>
        <dbReference type="Proteomes" id="UP000003240"/>
    </source>
</evidence>
<name>F7NI66_9FIRM</name>
<keyword evidence="1" id="KW-0472">Membrane</keyword>
<dbReference type="Proteomes" id="UP000003240">
    <property type="component" value="Unassembled WGS sequence"/>
</dbReference>